<evidence type="ECO:0000313" key="5">
    <source>
        <dbReference type="EMBL" id="SCU97154.1"/>
    </source>
</evidence>
<keyword evidence="6" id="KW-1185">Reference proteome</keyword>
<dbReference type="GO" id="GO:0046872">
    <property type="term" value="F:metal ion binding"/>
    <property type="evidence" value="ECO:0007669"/>
    <property type="project" value="InterPro"/>
</dbReference>
<dbReference type="PANTHER" id="PTHR23132">
    <property type="entry name" value="D-ALANINE--D-ALANINE LIGASE"/>
    <property type="match status" value="1"/>
</dbReference>
<dbReference type="AlphaFoldDB" id="A0A1G4K0X5"/>
<comment type="similarity">
    <text evidence="1">Belongs to the D-alanine--D-alanine ligase family.</text>
</comment>
<evidence type="ECO:0000256" key="1">
    <source>
        <dbReference type="ARBA" id="ARBA00010871"/>
    </source>
</evidence>
<dbReference type="Gene3D" id="3.30.470.20">
    <property type="entry name" value="ATP-grasp fold, B domain"/>
    <property type="match status" value="1"/>
</dbReference>
<evidence type="ECO:0000313" key="6">
    <source>
        <dbReference type="Proteomes" id="UP000190274"/>
    </source>
</evidence>
<dbReference type="GO" id="GO:0005524">
    <property type="term" value="F:ATP binding"/>
    <property type="evidence" value="ECO:0007669"/>
    <property type="project" value="UniProtKB-UniRule"/>
</dbReference>
<sequence length="396" mass="43083">MMTAPCLKKERIAILFQALEPPVIDGQRKKPKPGGYSDSGADIGFTLQRAGREVLTPVPRPDPTCALDWVFPDTVEGIEVAIRQGATIIWANTVLFVGHPLVQVMDRVKIIGQLPVNAQRFDDKFKTNRMLSKEGIFAARSFSIGYGAESEISLENLNQAVLAVCGLAFPMILKPIRGRGSQGVVRVESLSELKIEAEALLSSGHFGSSLIVEEYLSGEELTVTVMPPKSRYRQGNQEPLDAAAFWGLRPVCRVNHVGGVAPYNGTVAVSQNSLAVSGEKLAQPLVRSMLKACLKTAALVEARAPIRIDCRADHQGIYRLFDLNMKPNMTGPGRPGRDDQNSLSAIAAQADGLSYLDLLTAMLAAAWTDDHQKSTIKHAPDLRQRDDLSISIPNHL</sequence>
<dbReference type="Proteomes" id="UP000190274">
    <property type="component" value="Chromosome H"/>
</dbReference>
<dbReference type="InterPro" id="IPR011761">
    <property type="entry name" value="ATP-grasp"/>
</dbReference>
<gene>
    <name evidence="5" type="ORF">LADA_0H04786G</name>
</gene>
<dbReference type="GO" id="GO:0008716">
    <property type="term" value="F:D-alanine-D-alanine ligase activity"/>
    <property type="evidence" value="ECO:0007669"/>
    <property type="project" value="InterPro"/>
</dbReference>
<dbReference type="SUPFAM" id="SSF56059">
    <property type="entry name" value="Glutathione synthetase ATP-binding domain-like"/>
    <property type="match status" value="1"/>
</dbReference>
<reference evidence="5 6" key="1">
    <citation type="submission" date="2016-03" db="EMBL/GenBank/DDBJ databases">
        <authorList>
            <person name="Devillers H."/>
        </authorList>
    </citation>
    <scope>NUCLEOTIDE SEQUENCE [LARGE SCALE GENOMIC DNA]</scope>
    <source>
        <strain evidence="5">CBS 10888</strain>
    </source>
</reference>
<dbReference type="InterPro" id="IPR013815">
    <property type="entry name" value="ATP_grasp_subdomain_1"/>
</dbReference>
<dbReference type="PROSITE" id="PS50975">
    <property type="entry name" value="ATP_GRASP"/>
    <property type="match status" value="1"/>
</dbReference>
<feature type="domain" description="ATP-grasp" evidence="4">
    <location>
        <begin position="128"/>
        <end position="364"/>
    </location>
</feature>
<evidence type="ECO:0000259" key="4">
    <source>
        <dbReference type="PROSITE" id="PS50975"/>
    </source>
</evidence>
<keyword evidence="3" id="KW-0547">Nucleotide-binding</keyword>
<evidence type="ECO:0000256" key="3">
    <source>
        <dbReference type="PROSITE-ProRule" id="PRU00409"/>
    </source>
</evidence>
<dbReference type="Gene3D" id="3.30.1490.20">
    <property type="entry name" value="ATP-grasp fold, A domain"/>
    <property type="match status" value="1"/>
</dbReference>
<dbReference type="PANTHER" id="PTHR23132:SF23">
    <property type="entry name" value="D-ALANINE--D-ALANINE LIGASE B"/>
    <property type="match status" value="1"/>
</dbReference>
<dbReference type="Pfam" id="PF07478">
    <property type="entry name" value="Dala_Dala_lig_C"/>
    <property type="match status" value="1"/>
</dbReference>
<dbReference type="EMBL" id="LT598461">
    <property type="protein sequence ID" value="SCU97154.1"/>
    <property type="molecule type" value="Genomic_DNA"/>
</dbReference>
<protein>
    <submittedName>
        <fullName evidence="5">LADA_0H04786g1_1</fullName>
    </submittedName>
</protein>
<proteinExistence type="inferred from homology"/>
<keyword evidence="3" id="KW-0067">ATP-binding</keyword>
<name>A0A1G4K0X5_9SACH</name>
<organism evidence="5 6">
    <name type="scientific">Lachancea dasiensis</name>
    <dbReference type="NCBI Taxonomy" id="1072105"/>
    <lineage>
        <taxon>Eukaryota</taxon>
        <taxon>Fungi</taxon>
        <taxon>Dikarya</taxon>
        <taxon>Ascomycota</taxon>
        <taxon>Saccharomycotina</taxon>
        <taxon>Saccharomycetes</taxon>
        <taxon>Saccharomycetales</taxon>
        <taxon>Saccharomycetaceae</taxon>
        <taxon>Lachancea</taxon>
    </lineage>
</organism>
<evidence type="ECO:0000256" key="2">
    <source>
        <dbReference type="ARBA" id="ARBA00022598"/>
    </source>
</evidence>
<dbReference type="OrthoDB" id="422362at2759"/>
<keyword evidence="2" id="KW-0436">Ligase</keyword>
<accession>A0A1G4K0X5</accession>
<dbReference type="InterPro" id="IPR011095">
    <property type="entry name" value="Dala_Dala_lig_C"/>
</dbReference>
<dbReference type="STRING" id="1266660.A0A1G4K0X5"/>